<dbReference type="AlphaFoldDB" id="A0A160T3N9"/>
<proteinExistence type="predicted"/>
<name>A0A160T3N9_9CHLR</name>
<sequence>MEKLDLRKQYKYLYSPSAKKVEVVDVPPLQFAMIDGIIPAGEGPGESSDFSQALNALYGISYTLKFMFKKRATDPIDYPVMALEALWTTASGEFVFGRREAWLYTAMIMQPAIITPEVFAQGLAKARQRKAEPGFDRLRLEQFHEGPSIQVMHIGPYANEPETLARMDAYAAEHGLQFHGRHHEIYMGDPRRAAPERLKTILRHPIVRP</sequence>
<dbReference type="InterPro" id="IPR011256">
    <property type="entry name" value="Reg_factor_effector_dom_sf"/>
</dbReference>
<dbReference type="InterPro" id="IPR008319">
    <property type="entry name" value="GyrI-like_CCH_Lin2189-like"/>
</dbReference>
<keyword evidence="3" id="KW-1185">Reference proteome</keyword>
<dbReference type="EMBL" id="LN890655">
    <property type="protein sequence ID" value="CUS03255.2"/>
    <property type="molecule type" value="Genomic_DNA"/>
</dbReference>
<evidence type="ECO:0000313" key="3">
    <source>
        <dbReference type="Proteomes" id="UP000215027"/>
    </source>
</evidence>
<dbReference type="Gene3D" id="3.20.80.10">
    <property type="entry name" value="Regulatory factor, effector binding domain"/>
    <property type="match status" value="1"/>
</dbReference>
<feature type="domain" description="GyrI-like small molecule binding" evidence="1">
    <location>
        <begin position="137"/>
        <end position="202"/>
    </location>
</feature>
<organism evidence="2 3">
    <name type="scientific">Candidatus Promineifilum breve</name>
    <dbReference type="NCBI Taxonomy" id="1806508"/>
    <lineage>
        <taxon>Bacteria</taxon>
        <taxon>Bacillati</taxon>
        <taxon>Chloroflexota</taxon>
        <taxon>Ardenticatenia</taxon>
        <taxon>Candidatus Promineifilales</taxon>
        <taxon>Candidatus Promineifilaceae</taxon>
        <taxon>Candidatus Promineifilum</taxon>
    </lineage>
</organism>
<dbReference type="PIRSF" id="PIRSF031644">
    <property type="entry name" value="UCP031644"/>
    <property type="match status" value="1"/>
</dbReference>
<dbReference type="InterPro" id="IPR029442">
    <property type="entry name" value="GyrI-like"/>
</dbReference>
<dbReference type="RefSeq" id="WP_095042776.1">
    <property type="nucleotide sequence ID" value="NZ_LN890655.1"/>
</dbReference>
<dbReference type="Proteomes" id="UP000215027">
    <property type="component" value="Chromosome I"/>
</dbReference>
<protein>
    <recommendedName>
        <fullName evidence="1">GyrI-like small molecule binding domain-containing protein</fullName>
    </recommendedName>
</protein>
<gene>
    <name evidence="2" type="ORF">CFX0092_A1377</name>
</gene>
<evidence type="ECO:0000313" key="2">
    <source>
        <dbReference type="EMBL" id="CUS03255.2"/>
    </source>
</evidence>
<evidence type="ECO:0000259" key="1">
    <source>
        <dbReference type="Pfam" id="PF06445"/>
    </source>
</evidence>
<reference evidence="2" key="1">
    <citation type="submission" date="2016-01" db="EMBL/GenBank/DDBJ databases">
        <authorList>
            <person name="Mcilroy J.S."/>
            <person name="Karst M S."/>
            <person name="Albertsen M."/>
        </authorList>
    </citation>
    <scope>NUCLEOTIDE SEQUENCE</scope>
    <source>
        <strain evidence="2">Cfx-K</strain>
    </source>
</reference>
<accession>A0A160T3N9</accession>
<dbReference type="Pfam" id="PF06445">
    <property type="entry name" value="GyrI-like"/>
    <property type="match status" value="1"/>
</dbReference>
<dbReference type="KEGG" id="pbf:CFX0092_A1377"/>
<dbReference type="OrthoDB" id="4772335at2"/>